<evidence type="ECO:0000313" key="4">
    <source>
        <dbReference type="Proteomes" id="UP001166251"/>
    </source>
</evidence>
<feature type="chain" id="PRO_5045718649" evidence="1">
    <location>
        <begin position="21"/>
        <end position="306"/>
    </location>
</feature>
<evidence type="ECO:0000256" key="1">
    <source>
        <dbReference type="SAM" id="SignalP"/>
    </source>
</evidence>
<proteinExistence type="predicted"/>
<keyword evidence="4" id="KW-1185">Reference proteome</keyword>
<evidence type="ECO:0000259" key="2">
    <source>
        <dbReference type="PROSITE" id="PS51549"/>
    </source>
</evidence>
<dbReference type="Proteomes" id="UP001166251">
    <property type="component" value="Unassembled WGS sequence"/>
</dbReference>
<comment type="caution">
    <text evidence="3">The sequence shown here is derived from an EMBL/GenBank/DDBJ whole genome shotgun (WGS) entry which is preliminary data.</text>
</comment>
<keyword evidence="1" id="KW-0732">Signal</keyword>
<dbReference type="PROSITE" id="PS51549">
    <property type="entry name" value="DM13"/>
    <property type="match status" value="1"/>
</dbReference>
<dbReference type="PANTHER" id="PTHR47281:SF1">
    <property type="entry name" value="OS09G0557700 PROTEIN"/>
    <property type="match status" value="1"/>
</dbReference>
<accession>A0ABS7EHC9</accession>
<dbReference type="InterPro" id="IPR045879">
    <property type="entry name" value="B561A"/>
</dbReference>
<dbReference type="SMART" id="SM00686">
    <property type="entry name" value="DM13"/>
    <property type="match status" value="1"/>
</dbReference>
<feature type="signal peptide" evidence="1">
    <location>
        <begin position="1"/>
        <end position="20"/>
    </location>
</feature>
<gene>
    <name evidence="3" type="ORF">K0504_11975</name>
</gene>
<feature type="domain" description="DM13" evidence="2">
    <location>
        <begin position="198"/>
        <end position="306"/>
    </location>
</feature>
<dbReference type="PANTHER" id="PTHR47281">
    <property type="entry name" value="OS09G0557700 PROTEIN"/>
    <property type="match status" value="1"/>
</dbReference>
<reference evidence="3" key="1">
    <citation type="submission" date="2021-07" db="EMBL/GenBank/DDBJ databases">
        <title>Neiella marina sp. nov., isolated from the intestinal content of sea cucumber Apostichopus japonicus.</title>
        <authorList>
            <person name="Bai X."/>
        </authorList>
    </citation>
    <scope>NUCLEOTIDE SEQUENCE</scope>
    <source>
        <strain evidence="3">126</strain>
    </source>
</reference>
<name>A0ABS7EHC9_9GAMM</name>
<sequence length="306" mass="33106">MNNKLLAYLGLFISSLMLSACGGGGGSESTSSNAAQTESPTIYTGRFIDSAVIGLSYQTATQQGQTNADGEFSYQLNETVTFSIGSITLPEVTATNLITPLDIFSTEDIYDDQVINLIRLLQSLDNDQDPTNGIVLTEAVHTMATGLDSDFSNESYEQLLMDLSLDANNMVTTQDAAFHFQQSLDELNINFVSNCGNGHAKVGQSGHFQTYSHNVAGTATFIDNCTIEITNFDYDGEGPEVYFYAALNSQFDSPDAFIIGERLTGTVFSNDTLQVSLPQGKSLDDLDSLSVWCVDFSVDFGSLTFD</sequence>
<dbReference type="InterPro" id="IPR019545">
    <property type="entry name" value="DM13_domain"/>
</dbReference>
<evidence type="ECO:0000313" key="3">
    <source>
        <dbReference type="EMBL" id="MBW8191754.1"/>
    </source>
</evidence>
<dbReference type="EMBL" id="JAHZSS010000014">
    <property type="protein sequence ID" value="MBW8191754.1"/>
    <property type="molecule type" value="Genomic_DNA"/>
</dbReference>
<protein>
    <submittedName>
        <fullName evidence="3">DM13 domain-containing protein</fullName>
    </submittedName>
</protein>
<dbReference type="Pfam" id="PF10517">
    <property type="entry name" value="DM13"/>
    <property type="match status" value="1"/>
</dbReference>
<organism evidence="3 4">
    <name type="scientific">Neiella holothuriorum</name>
    <dbReference type="NCBI Taxonomy" id="2870530"/>
    <lineage>
        <taxon>Bacteria</taxon>
        <taxon>Pseudomonadati</taxon>
        <taxon>Pseudomonadota</taxon>
        <taxon>Gammaproteobacteria</taxon>
        <taxon>Alteromonadales</taxon>
        <taxon>Echinimonadaceae</taxon>
        <taxon>Neiella</taxon>
    </lineage>
</organism>
<dbReference type="PROSITE" id="PS51257">
    <property type="entry name" value="PROKAR_LIPOPROTEIN"/>
    <property type="match status" value="1"/>
</dbReference>
<dbReference type="RefSeq" id="WP_220104431.1">
    <property type="nucleotide sequence ID" value="NZ_JAHZSS010000014.1"/>
</dbReference>